<organism evidence="2 3">
    <name type="scientific">Cryobacterium mannosilyticum</name>
    <dbReference type="NCBI Taxonomy" id="1259190"/>
    <lineage>
        <taxon>Bacteria</taxon>
        <taxon>Bacillati</taxon>
        <taxon>Actinomycetota</taxon>
        <taxon>Actinomycetes</taxon>
        <taxon>Micrococcales</taxon>
        <taxon>Microbacteriaceae</taxon>
        <taxon>Cryobacterium</taxon>
    </lineage>
</organism>
<keyword evidence="3" id="KW-1185">Reference proteome</keyword>
<dbReference type="AlphaFoldDB" id="A0A4V3ICW8"/>
<dbReference type="InterPro" id="IPR027417">
    <property type="entry name" value="P-loop_NTPase"/>
</dbReference>
<dbReference type="EMBL" id="SOFM01000027">
    <property type="protein sequence ID" value="TFC03622.1"/>
    <property type="molecule type" value="Genomic_DNA"/>
</dbReference>
<evidence type="ECO:0000259" key="1">
    <source>
        <dbReference type="Pfam" id="PF13614"/>
    </source>
</evidence>
<reference evidence="2 3" key="1">
    <citation type="submission" date="2019-03" db="EMBL/GenBank/DDBJ databases">
        <title>Genomics of glacier-inhabiting Cryobacterium strains.</title>
        <authorList>
            <person name="Liu Q."/>
            <person name="Xin Y.-H."/>
        </authorList>
    </citation>
    <scope>NUCLEOTIDE SEQUENCE [LARGE SCALE GENOMIC DNA]</scope>
    <source>
        <strain evidence="2 3">RHLT2-21</strain>
    </source>
</reference>
<dbReference type="GO" id="GO:0016887">
    <property type="term" value="F:ATP hydrolysis activity"/>
    <property type="evidence" value="ECO:0007669"/>
    <property type="project" value="TreeGrafter"/>
</dbReference>
<dbReference type="PANTHER" id="PTHR43384">
    <property type="entry name" value="SEPTUM SITE-DETERMINING PROTEIN MIND HOMOLOG, CHLOROPLASTIC-RELATED"/>
    <property type="match status" value="1"/>
</dbReference>
<dbReference type="GO" id="GO:0009898">
    <property type="term" value="C:cytoplasmic side of plasma membrane"/>
    <property type="evidence" value="ECO:0007669"/>
    <property type="project" value="TreeGrafter"/>
</dbReference>
<name>A0A4V3ICW8_9MICO</name>
<dbReference type="Pfam" id="PF13614">
    <property type="entry name" value="AAA_31"/>
    <property type="match status" value="1"/>
</dbReference>
<dbReference type="SUPFAM" id="SSF52540">
    <property type="entry name" value="P-loop containing nucleoside triphosphate hydrolases"/>
    <property type="match status" value="1"/>
</dbReference>
<dbReference type="GO" id="GO:0051782">
    <property type="term" value="P:negative regulation of cell division"/>
    <property type="evidence" value="ECO:0007669"/>
    <property type="project" value="TreeGrafter"/>
</dbReference>
<evidence type="ECO:0000313" key="3">
    <source>
        <dbReference type="Proteomes" id="UP000297643"/>
    </source>
</evidence>
<proteinExistence type="predicted"/>
<dbReference type="Gene3D" id="3.40.50.300">
    <property type="entry name" value="P-loop containing nucleotide triphosphate hydrolases"/>
    <property type="match status" value="1"/>
</dbReference>
<dbReference type="InterPro" id="IPR025669">
    <property type="entry name" value="AAA_dom"/>
</dbReference>
<protein>
    <submittedName>
        <fullName evidence="2">MinD/ParA family protein</fullName>
    </submittedName>
</protein>
<dbReference type="GO" id="GO:0005829">
    <property type="term" value="C:cytosol"/>
    <property type="evidence" value="ECO:0007669"/>
    <property type="project" value="TreeGrafter"/>
</dbReference>
<accession>A0A4V3ICW8</accession>
<feature type="domain" description="AAA" evidence="1">
    <location>
        <begin position="188"/>
        <end position="342"/>
    </location>
</feature>
<dbReference type="RefSeq" id="WP_134509074.1">
    <property type="nucleotide sequence ID" value="NZ_SOFM01000027.1"/>
</dbReference>
<comment type="caution">
    <text evidence="2">The sequence shown here is derived from an EMBL/GenBank/DDBJ whole genome shotgun (WGS) entry which is preliminary data.</text>
</comment>
<evidence type="ECO:0000313" key="2">
    <source>
        <dbReference type="EMBL" id="TFC03622.1"/>
    </source>
</evidence>
<dbReference type="Proteomes" id="UP000297643">
    <property type="component" value="Unassembled WGS sequence"/>
</dbReference>
<gene>
    <name evidence="2" type="ORF">E3O32_09990</name>
</gene>
<dbReference type="InterPro" id="IPR050625">
    <property type="entry name" value="ParA/MinD_ATPase"/>
</dbReference>
<dbReference type="GO" id="GO:0005524">
    <property type="term" value="F:ATP binding"/>
    <property type="evidence" value="ECO:0007669"/>
    <property type="project" value="TreeGrafter"/>
</dbReference>
<dbReference type="PANTHER" id="PTHR43384:SF13">
    <property type="entry name" value="SLR0110 PROTEIN"/>
    <property type="match status" value="1"/>
</dbReference>
<sequence length="441" mass="46258">MSRLLLVGHSHDFETRLNVLLGRALRLVRGRSLAFGPSALLGRLVAADRPDTALLGSFLSRDGVRELSAGLTRLYPGIGIVTVGENRGPRNGWVAEGTVHPVLSRSAERTAVVSAGGRASRLGRPAPMYGEVLASVVELEPVLEPALDPVLEPEFLHEPAGEPESFVPWDLGQAAVDTVPAPDGVRSQIIAVVAPKGGLGKTTVATNLAVGLAKLAPLSVVIVDADTQFGDVATALSLAPTHTLPDLVTGVAPEDTLVMKTLLTAHPSGFYTVCGADLPAEGDRVTGDQLSHLLQQLSSIFRFVIVDTAPGLGDHALAALELATDAVFLCDMSVPSARGLRKELAVLASIGMLPPVRHVVLNLADRTSGLSVRDIEATIGVPVDVAIPRSSLVALSTNRGIPVLQAKGRSPASKALTALVHRFEPSAFLKRGHLHRRVVVE</sequence>